<proteinExistence type="predicted"/>
<name>A0A5E6UC53_PSEFL</name>
<dbReference type="EMBL" id="CABVGY010000019">
    <property type="protein sequence ID" value="VVN02601.1"/>
    <property type="molecule type" value="Genomic_DNA"/>
</dbReference>
<protein>
    <submittedName>
        <fullName evidence="1">Uncharacterized protein</fullName>
    </submittedName>
</protein>
<evidence type="ECO:0000313" key="1">
    <source>
        <dbReference type="EMBL" id="VVN02601.1"/>
    </source>
</evidence>
<gene>
    <name evidence="1" type="ORF">PS659_03433</name>
</gene>
<dbReference type="Proteomes" id="UP000326729">
    <property type="component" value="Unassembled WGS sequence"/>
</dbReference>
<reference evidence="1 2" key="1">
    <citation type="submission" date="2019-09" db="EMBL/GenBank/DDBJ databases">
        <authorList>
            <person name="Chandra G."/>
            <person name="Truman W A."/>
        </authorList>
    </citation>
    <scope>NUCLEOTIDE SEQUENCE [LARGE SCALE GENOMIC DNA]</scope>
    <source>
        <strain evidence="1">PS659</strain>
    </source>
</reference>
<accession>A0A5E6UC53</accession>
<organism evidence="1 2">
    <name type="scientific">Pseudomonas fluorescens</name>
    <dbReference type="NCBI Taxonomy" id="294"/>
    <lineage>
        <taxon>Bacteria</taxon>
        <taxon>Pseudomonadati</taxon>
        <taxon>Pseudomonadota</taxon>
        <taxon>Gammaproteobacteria</taxon>
        <taxon>Pseudomonadales</taxon>
        <taxon>Pseudomonadaceae</taxon>
        <taxon>Pseudomonas</taxon>
    </lineage>
</organism>
<evidence type="ECO:0000313" key="2">
    <source>
        <dbReference type="Proteomes" id="UP000326729"/>
    </source>
</evidence>
<sequence length="42" mass="4469">MVVNDNAGCLDTRVVPTPFASKLAPTIVCAKTQIADKQKRPA</sequence>
<dbReference type="AlphaFoldDB" id="A0A5E6UC53"/>